<feature type="transmembrane region" description="Helical" evidence="5">
    <location>
        <begin position="226"/>
        <end position="247"/>
    </location>
</feature>
<feature type="domain" description="Thioredoxin" evidence="6">
    <location>
        <begin position="35"/>
        <end position="196"/>
    </location>
</feature>
<comment type="similarity">
    <text evidence="1">Belongs to the SCO1/2 family.</text>
</comment>
<gene>
    <name evidence="7" type="ORF">ENN04_09045</name>
</gene>
<evidence type="ECO:0000256" key="2">
    <source>
        <dbReference type="ARBA" id="ARBA00023008"/>
    </source>
</evidence>
<feature type="disulfide bond" description="Redox-active" evidence="4">
    <location>
        <begin position="73"/>
        <end position="77"/>
    </location>
</feature>
<dbReference type="PANTHER" id="PTHR12151:SF8">
    <property type="entry name" value="THIOREDOXIN DOMAIN-CONTAINING PROTEIN"/>
    <property type="match status" value="1"/>
</dbReference>
<dbReference type="Gene3D" id="3.40.30.10">
    <property type="entry name" value="Glutaredoxin"/>
    <property type="match status" value="1"/>
</dbReference>
<comment type="caution">
    <text evidence="7">The sequence shown here is derived from an EMBL/GenBank/DDBJ whole genome shotgun (WGS) entry which is preliminary data.</text>
</comment>
<dbReference type="InterPro" id="IPR013766">
    <property type="entry name" value="Thioredoxin_domain"/>
</dbReference>
<keyword evidence="4" id="KW-1015">Disulfide bond</keyword>
<keyword evidence="5" id="KW-1133">Transmembrane helix</keyword>
<dbReference type="PANTHER" id="PTHR12151">
    <property type="entry name" value="ELECTRON TRANSPORT PROTIN SCO1/SENC FAMILY MEMBER"/>
    <property type="match status" value="1"/>
</dbReference>
<dbReference type="Pfam" id="PF02630">
    <property type="entry name" value="SCO1-SenC"/>
    <property type="match status" value="1"/>
</dbReference>
<name>A0A7C5X5M7_9AQUI</name>
<dbReference type="CDD" id="cd02968">
    <property type="entry name" value="SCO"/>
    <property type="match status" value="1"/>
</dbReference>
<sequence length="255" mass="29144">MRLLLLLLLPLFVMAYRLSDYGEQDVSVVKIQEELFLGKEIPDAKVLTLNGTKRLKEFMDGKPTALIFVYYTCETACPLTVNNVLKASKSGFADYRFVVLSFDERDSLETLKAFIDKNFGGRVPENWLVGLLSKEDIKRLTEATGYKFYYVPRDKIFIHTSAIIFISPSGKITRYLYGAFPTERDLRLAFADAQKEKPTLSNIIDLALLACYRYDHARSKYVLDPLVIFALLGVSLVVLTFSLGIYYKTRKEVLR</sequence>
<evidence type="ECO:0000256" key="1">
    <source>
        <dbReference type="ARBA" id="ARBA00010996"/>
    </source>
</evidence>
<dbReference type="InterPro" id="IPR036249">
    <property type="entry name" value="Thioredoxin-like_sf"/>
</dbReference>
<dbReference type="InterPro" id="IPR003782">
    <property type="entry name" value="SCO1/SenC"/>
</dbReference>
<evidence type="ECO:0000313" key="7">
    <source>
        <dbReference type="EMBL" id="HHO74754.1"/>
    </source>
</evidence>
<feature type="binding site" evidence="3">
    <location>
        <position position="73"/>
    </location>
    <ligand>
        <name>Cu cation</name>
        <dbReference type="ChEBI" id="CHEBI:23378"/>
    </ligand>
</feature>
<accession>A0A7C5X5M7</accession>
<keyword evidence="2 3" id="KW-0186">Copper</keyword>
<dbReference type="AlphaFoldDB" id="A0A7C5X5M7"/>
<evidence type="ECO:0000256" key="5">
    <source>
        <dbReference type="SAM" id="Phobius"/>
    </source>
</evidence>
<dbReference type="EMBL" id="DSAC01000113">
    <property type="protein sequence ID" value="HHO74754.1"/>
    <property type="molecule type" value="Genomic_DNA"/>
</dbReference>
<protein>
    <submittedName>
        <fullName evidence="7">SCO family protein</fullName>
    </submittedName>
</protein>
<dbReference type="PROSITE" id="PS51352">
    <property type="entry name" value="THIOREDOXIN_2"/>
    <property type="match status" value="1"/>
</dbReference>
<organism evidence="7">
    <name type="scientific">Thermocrinis ruber</name>
    <dbReference type="NCBI Taxonomy" id="75906"/>
    <lineage>
        <taxon>Bacteria</taxon>
        <taxon>Pseudomonadati</taxon>
        <taxon>Aquificota</taxon>
        <taxon>Aquificia</taxon>
        <taxon>Aquificales</taxon>
        <taxon>Aquificaceae</taxon>
        <taxon>Thermocrinis</taxon>
    </lineage>
</organism>
<dbReference type="GO" id="GO:0046872">
    <property type="term" value="F:metal ion binding"/>
    <property type="evidence" value="ECO:0007669"/>
    <property type="project" value="UniProtKB-KW"/>
</dbReference>
<evidence type="ECO:0000256" key="4">
    <source>
        <dbReference type="PIRSR" id="PIRSR603782-2"/>
    </source>
</evidence>
<keyword evidence="3" id="KW-0479">Metal-binding</keyword>
<proteinExistence type="inferred from homology"/>
<keyword evidence="5" id="KW-0812">Transmembrane</keyword>
<dbReference type="SUPFAM" id="SSF52833">
    <property type="entry name" value="Thioredoxin-like"/>
    <property type="match status" value="1"/>
</dbReference>
<evidence type="ECO:0000259" key="6">
    <source>
        <dbReference type="PROSITE" id="PS51352"/>
    </source>
</evidence>
<evidence type="ECO:0000256" key="3">
    <source>
        <dbReference type="PIRSR" id="PIRSR603782-1"/>
    </source>
</evidence>
<reference evidence="7" key="1">
    <citation type="journal article" date="2020" name="mSystems">
        <title>Genome- and Community-Level Interaction Insights into Carbon Utilization and Element Cycling Functions of Hydrothermarchaeota in Hydrothermal Sediment.</title>
        <authorList>
            <person name="Zhou Z."/>
            <person name="Liu Y."/>
            <person name="Xu W."/>
            <person name="Pan J."/>
            <person name="Luo Z.H."/>
            <person name="Li M."/>
        </authorList>
    </citation>
    <scope>NUCLEOTIDE SEQUENCE [LARGE SCALE GENOMIC DNA]</scope>
    <source>
        <strain evidence="7">SpSt-114</strain>
    </source>
</reference>
<feature type="binding site" evidence="3">
    <location>
        <position position="77"/>
    </location>
    <ligand>
        <name>Cu cation</name>
        <dbReference type="ChEBI" id="CHEBI:23378"/>
    </ligand>
</feature>
<feature type="binding site" evidence="3">
    <location>
        <position position="159"/>
    </location>
    <ligand>
        <name>Cu cation</name>
        <dbReference type="ChEBI" id="CHEBI:23378"/>
    </ligand>
</feature>
<keyword evidence="5" id="KW-0472">Membrane</keyword>